<evidence type="ECO:0000313" key="1">
    <source>
        <dbReference type="EMBL" id="WNL50295.1"/>
    </source>
</evidence>
<dbReference type="EMBL" id="OR343189">
    <property type="protein sequence ID" value="WNL50295.1"/>
    <property type="molecule type" value="Genomic_DNA"/>
</dbReference>
<name>A0AA96J3P3_9VIRU</name>
<organism evidence="1">
    <name type="scientific">Marseillevirus sp</name>
    <dbReference type="NCBI Taxonomy" id="2809551"/>
    <lineage>
        <taxon>Viruses</taxon>
        <taxon>Varidnaviria</taxon>
        <taxon>Bamfordvirae</taxon>
        <taxon>Nucleocytoviricota</taxon>
        <taxon>Megaviricetes</taxon>
        <taxon>Pimascovirales</taxon>
        <taxon>Pimascovirales incertae sedis</taxon>
        <taxon>Marseilleviridae</taxon>
        <taxon>Marseillevirus</taxon>
    </lineage>
</organism>
<accession>A0AA96J3P3</accession>
<reference evidence="1" key="1">
    <citation type="submission" date="2023-07" db="EMBL/GenBank/DDBJ databases">
        <authorList>
            <person name="Xia Y."/>
        </authorList>
    </citation>
    <scope>NUCLEOTIDE SEQUENCE</scope>
    <source>
        <strain evidence="1">E</strain>
    </source>
</reference>
<protein>
    <submittedName>
        <fullName evidence="1">Uncharacterized protein</fullName>
    </submittedName>
</protein>
<sequence>MERLNQLIAEKKTASHEFHDLLTAGYKVIIDEEEVLVLAVYEDNVFGLSKDCGGPMSYSAFDIERVVSHSEEAAELYEKLWNLC</sequence>
<proteinExistence type="predicted"/>
<gene>
    <name evidence="1" type="ORF">MarDSR_256</name>
</gene>